<accession>A0A1B3XRJ8</accession>
<protein>
    <submittedName>
        <fullName evidence="1">Uncharacterized protein</fullName>
    </submittedName>
</protein>
<reference evidence="1 2" key="1">
    <citation type="submission" date="2016-08" db="EMBL/GenBank/DDBJ databases">
        <title>Complete genome sequence of Bacillus muralis G25-68, a strain with toxicity to nematodes.</title>
        <authorList>
            <person name="Zheng Z."/>
        </authorList>
    </citation>
    <scope>NUCLEOTIDE SEQUENCE [LARGE SCALE GENOMIC DNA]</scope>
    <source>
        <strain evidence="1 2">G25-68</strain>
    </source>
</reference>
<dbReference type="OrthoDB" id="10010660at2"/>
<dbReference type="KEGG" id="bmur:ABE28_015655"/>
<proteinExistence type="predicted"/>
<evidence type="ECO:0000313" key="2">
    <source>
        <dbReference type="Proteomes" id="UP000077926"/>
    </source>
</evidence>
<keyword evidence="2" id="KW-1185">Reference proteome</keyword>
<gene>
    <name evidence="1" type="ORF">ABE28_015655</name>
</gene>
<dbReference type="EMBL" id="CP017080">
    <property type="protein sequence ID" value="AOH55797.1"/>
    <property type="molecule type" value="Genomic_DNA"/>
</dbReference>
<dbReference type="AlphaFoldDB" id="A0A1B3XRJ8"/>
<name>A0A1B3XRJ8_9BACI</name>
<evidence type="ECO:0000313" key="1">
    <source>
        <dbReference type="EMBL" id="AOH55797.1"/>
    </source>
</evidence>
<dbReference type="Proteomes" id="UP000077926">
    <property type="component" value="Chromosome"/>
</dbReference>
<organism evidence="1 2">
    <name type="scientific">Peribacillus muralis</name>
    <dbReference type="NCBI Taxonomy" id="264697"/>
    <lineage>
        <taxon>Bacteria</taxon>
        <taxon>Bacillati</taxon>
        <taxon>Bacillota</taxon>
        <taxon>Bacilli</taxon>
        <taxon>Bacillales</taxon>
        <taxon>Bacillaceae</taxon>
        <taxon>Peribacillus</taxon>
    </lineage>
</organism>
<sequence>MCVTFHCRHSVHVAGEKRYKKHVNITIFMKKFFKFDGKYKLASKVVKLASKVDKFASNARNRRETAPTVCEKGTF</sequence>
<dbReference type="RefSeq" id="WP_064463522.1">
    <property type="nucleotide sequence ID" value="NZ_CP017080.1"/>
</dbReference>